<dbReference type="OMA" id="AQNWDWT"/>
<name>Q0CQA0_ASPTN</name>
<gene>
    <name evidence="2" type="ORF">ATEG_04134</name>
</gene>
<sequence>MREAKNRMVQVQYDAMQCSADSCLLRTLCFSGYTKYIGRYQREDAQLAKSLPGASVKQISYLLWRSPQDSEHRREDEGKPRLDKATAVVSPIALHQSLKDPLQLCETTAMKLEHNNPPKLALKGTPREIGLEHGRVLREQIHRQLEVYEEMFEVTANMSWEKVRTLAEEFRASLEQKTPDLYAEMQGIAEGAGRDILDVVALNCRSEISFGSFSDGCTSLSWKKNAGARVLAQNWDWTNMVKANLALVSIEQAGKPKIYMVTEAGIVGKIGFNTAGVGTCLNAIKAHPCISAKMPIHVALRLCLESSSVADALQRLASLGGVASSQHILISDPKTSLGLELSPLGDVHLTEDPNGIITHTNHFIENRFVEVPPSWAPGSDKRLDRVRELAHDLVELGIRDEAITAPLLRDGIFSDLKNAPQSICCQEDPSRPRTVRTATLFNIVMNLDPQNLGAEVVVGQPGSGTESAVLKMPW</sequence>
<dbReference type="Gene3D" id="3.60.60.10">
    <property type="entry name" value="Penicillin V Acylase, Chain A"/>
    <property type="match status" value="1"/>
</dbReference>
<evidence type="ECO:0000313" key="2">
    <source>
        <dbReference type="EMBL" id="EAU35936.1"/>
    </source>
</evidence>
<dbReference type="InterPro" id="IPR047801">
    <property type="entry name" value="Peptidase_C45"/>
</dbReference>
<dbReference type="EMBL" id="CH476598">
    <property type="protein sequence ID" value="EAU35936.1"/>
    <property type="molecule type" value="Genomic_DNA"/>
</dbReference>
<dbReference type="RefSeq" id="XP_001213312.1">
    <property type="nucleotide sequence ID" value="XM_001213312.1"/>
</dbReference>
<reference evidence="3" key="1">
    <citation type="submission" date="2005-09" db="EMBL/GenBank/DDBJ databases">
        <title>Annotation of the Aspergillus terreus NIH2624 genome.</title>
        <authorList>
            <person name="Birren B.W."/>
            <person name="Lander E.S."/>
            <person name="Galagan J.E."/>
            <person name="Nusbaum C."/>
            <person name="Devon K."/>
            <person name="Henn M."/>
            <person name="Ma L.-J."/>
            <person name="Jaffe D.B."/>
            <person name="Butler J."/>
            <person name="Alvarez P."/>
            <person name="Gnerre S."/>
            <person name="Grabherr M."/>
            <person name="Kleber M."/>
            <person name="Mauceli E.W."/>
            <person name="Brockman W."/>
            <person name="Rounsley S."/>
            <person name="Young S.K."/>
            <person name="LaButti K."/>
            <person name="Pushparaj V."/>
            <person name="DeCaprio D."/>
            <person name="Crawford M."/>
            <person name="Koehrsen M."/>
            <person name="Engels R."/>
            <person name="Montgomery P."/>
            <person name="Pearson M."/>
            <person name="Howarth C."/>
            <person name="Larson L."/>
            <person name="Luoma S."/>
            <person name="White J."/>
            <person name="Alvarado L."/>
            <person name="Kodira C.D."/>
            <person name="Zeng Q."/>
            <person name="Oleary S."/>
            <person name="Yandava C."/>
            <person name="Denning D.W."/>
            <person name="Nierman W.C."/>
            <person name="Milne T."/>
            <person name="Madden K."/>
        </authorList>
    </citation>
    <scope>NUCLEOTIDE SEQUENCE [LARGE SCALE GENOMIC DNA]</scope>
    <source>
        <strain evidence="3">NIH 2624 / FGSC A1156</strain>
    </source>
</reference>
<dbReference type="STRING" id="341663.Q0CQA0"/>
<dbReference type="eggNOG" id="ENOG502RE67">
    <property type="taxonomic scope" value="Eukaryota"/>
</dbReference>
<evidence type="ECO:0000313" key="3">
    <source>
        <dbReference type="Proteomes" id="UP000007963"/>
    </source>
</evidence>
<dbReference type="InterPro" id="IPR005079">
    <property type="entry name" value="Peptidase_C45_hydrolase"/>
</dbReference>
<dbReference type="AlphaFoldDB" id="Q0CQA0"/>
<evidence type="ECO:0000259" key="1">
    <source>
        <dbReference type="Pfam" id="PF03417"/>
    </source>
</evidence>
<dbReference type="HOGENOM" id="CLU_037787_1_0_1"/>
<dbReference type="Pfam" id="PF03417">
    <property type="entry name" value="AAT"/>
    <property type="match status" value="1"/>
</dbReference>
<dbReference type="GeneID" id="4318808"/>
<dbReference type="Gene3D" id="1.10.10.2120">
    <property type="match status" value="1"/>
</dbReference>
<dbReference type="PANTHER" id="PTHR34180:SF1">
    <property type="entry name" value="BETA-ALANYL-DOPAMINE_CARCININE HYDROLASE"/>
    <property type="match status" value="1"/>
</dbReference>
<organism evidence="2 3">
    <name type="scientific">Aspergillus terreus (strain NIH 2624 / FGSC A1156)</name>
    <dbReference type="NCBI Taxonomy" id="341663"/>
    <lineage>
        <taxon>Eukaryota</taxon>
        <taxon>Fungi</taxon>
        <taxon>Dikarya</taxon>
        <taxon>Ascomycota</taxon>
        <taxon>Pezizomycotina</taxon>
        <taxon>Eurotiomycetes</taxon>
        <taxon>Eurotiomycetidae</taxon>
        <taxon>Eurotiales</taxon>
        <taxon>Aspergillaceae</taxon>
        <taxon>Aspergillus</taxon>
        <taxon>Aspergillus subgen. Circumdati</taxon>
    </lineage>
</organism>
<dbReference type="OrthoDB" id="189997at2759"/>
<dbReference type="NCBIfam" id="NF040521">
    <property type="entry name" value="C45_proenzyme"/>
    <property type="match status" value="1"/>
</dbReference>
<dbReference type="InterPro" id="IPR047794">
    <property type="entry name" value="C45_proenzyme-like"/>
</dbReference>
<dbReference type="Proteomes" id="UP000007963">
    <property type="component" value="Unassembled WGS sequence"/>
</dbReference>
<protein>
    <recommendedName>
        <fullName evidence="1">Peptidase C45 hydrolase domain-containing protein</fullName>
    </recommendedName>
</protein>
<accession>Q0CQA0</accession>
<proteinExistence type="predicted"/>
<dbReference type="PANTHER" id="PTHR34180">
    <property type="entry name" value="PEPTIDASE C45"/>
    <property type="match status" value="1"/>
</dbReference>
<dbReference type="VEuPathDB" id="FungiDB:ATEG_04134"/>
<feature type="domain" description="Peptidase C45 hydrolase" evidence="1">
    <location>
        <begin position="226"/>
        <end position="405"/>
    </location>
</feature>